<evidence type="ECO:0000313" key="8">
    <source>
        <dbReference type="Proteomes" id="UP000786811"/>
    </source>
</evidence>
<feature type="compositionally biased region" description="Low complexity" evidence="5">
    <location>
        <begin position="124"/>
        <end position="137"/>
    </location>
</feature>
<protein>
    <recommendedName>
        <fullName evidence="6">PHD-type domain-containing protein</fullName>
    </recommendedName>
</protein>
<comment type="caution">
    <text evidence="7">The sequence shown here is derived from an EMBL/GenBank/DDBJ whole genome shotgun (WGS) entry which is preliminary data.</text>
</comment>
<feature type="region of interest" description="Disordered" evidence="5">
    <location>
        <begin position="115"/>
        <end position="137"/>
    </location>
</feature>
<dbReference type="Gene3D" id="3.30.40.10">
    <property type="entry name" value="Zinc/RING finger domain, C3HC4 (zinc finger)"/>
    <property type="match status" value="1"/>
</dbReference>
<evidence type="ECO:0000259" key="6">
    <source>
        <dbReference type="PROSITE" id="PS50016"/>
    </source>
</evidence>
<organism evidence="7 8">
    <name type="scientific">Cotesia congregata</name>
    <name type="common">Parasitoid wasp</name>
    <name type="synonym">Apanteles congregatus</name>
    <dbReference type="NCBI Taxonomy" id="51543"/>
    <lineage>
        <taxon>Eukaryota</taxon>
        <taxon>Metazoa</taxon>
        <taxon>Ecdysozoa</taxon>
        <taxon>Arthropoda</taxon>
        <taxon>Hexapoda</taxon>
        <taxon>Insecta</taxon>
        <taxon>Pterygota</taxon>
        <taxon>Neoptera</taxon>
        <taxon>Endopterygota</taxon>
        <taxon>Hymenoptera</taxon>
        <taxon>Apocrita</taxon>
        <taxon>Ichneumonoidea</taxon>
        <taxon>Braconidae</taxon>
        <taxon>Microgastrinae</taxon>
        <taxon>Cotesia</taxon>
    </lineage>
</organism>
<feature type="non-terminal residue" evidence="7">
    <location>
        <position position="389"/>
    </location>
</feature>
<dbReference type="GO" id="GO:0008270">
    <property type="term" value="F:zinc ion binding"/>
    <property type="evidence" value="ECO:0007669"/>
    <property type="project" value="UniProtKB-KW"/>
</dbReference>
<dbReference type="Pfam" id="PF00628">
    <property type="entry name" value="PHD"/>
    <property type="match status" value="1"/>
</dbReference>
<keyword evidence="3" id="KW-0862">Zinc</keyword>
<evidence type="ECO:0000256" key="2">
    <source>
        <dbReference type="ARBA" id="ARBA00022771"/>
    </source>
</evidence>
<evidence type="ECO:0000256" key="4">
    <source>
        <dbReference type="PROSITE-ProRule" id="PRU00146"/>
    </source>
</evidence>
<proteinExistence type="predicted"/>
<dbReference type="InterPro" id="IPR013083">
    <property type="entry name" value="Znf_RING/FYVE/PHD"/>
</dbReference>
<keyword evidence="2 4" id="KW-0863">Zinc-finger</keyword>
<dbReference type="EMBL" id="CAJNRD030001119">
    <property type="protein sequence ID" value="CAG5090679.1"/>
    <property type="molecule type" value="Genomic_DNA"/>
</dbReference>
<name>A0A8J2MKW3_COTCN</name>
<keyword evidence="1" id="KW-0479">Metal-binding</keyword>
<dbReference type="SMART" id="SM00249">
    <property type="entry name" value="PHD"/>
    <property type="match status" value="1"/>
</dbReference>
<dbReference type="AlphaFoldDB" id="A0A8J2MKW3"/>
<evidence type="ECO:0000256" key="5">
    <source>
        <dbReference type="SAM" id="MobiDB-lite"/>
    </source>
</evidence>
<accession>A0A8J2MKW3</accession>
<evidence type="ECO:0000313" key="7">
    <source>
        <dbReference type="EMBL" id="CAG5090679.1"/>
    </source>
</evidence>
<dbReference type="InterPro" id="IPR019787">
    <property type="entry name" value="Znf_PHD-finger"/>
</dbReference>
<dbReference type="SUPFAM" id="SSF57903">
    <property type="entry name" value="FYVE/PHD zinc finger"/>
    <property type="match status" value="1"/>
</dbReference>
<evidence type="ECO:0000256" key="1">
    <source>
        <dbReference type="ARBA" id="ARBA00022723"/>
    </source>
</evidence>
<evidence type="ECO:0000256" key="3">
    <source>
        <dbReference type="ARBA" id="ARBA00022833"/>
    </source>
</evidence>
<feature type="non-terminal residue" evidence="7">
    <location>
        <position position="1"/>
    </location>
</feature>
<dbReference type="InterPro" id="IPR001965">
    <property type="entry name" value="Znf_PHD"/>
</dbReference>
<dbReference type="InterPro" id="IPR011011">
    <property type="entry name" value="Znf_FYVE_PHD"/>
</dbReference>
<keyword evidence="8" id="KW-1185">Reference proteome</keyword>
<sequence>STTNHEFNTRTSVTLKSLNIDKTKYNNDLIYDDKYFKCVVNPKRSDKIKFEKENPGVKVIECPAHLTFRTTKDKQALVITQFEPNHDHDSSNKISRLKEAKDKIIANTIRSANITHSEEINEPSASSSQSNLQNKQQIHSSVITGANDEVTSSTLQVASTITDDEIPYAPVIDDDDDDFKFLLKQLDLNIASSTDEEKQMRKISLLTEIINKYNDIDVASKIGTLSVCLSRSRGRNRGRKNRVASFPENTRNILTFDELSVVKKKIYLIKLILNDKNLIESVLTKLKKISTAELTHLIPNIPDALGSETIKFEILEEFFEKDAFKSFKKSVSKKRESPHWSCNQCEKDLGTSDSIECDKCLFWSHFVCVDLVQEPPNTWFCPKCKSEKK</sequence>
<feature type="domain" description="PHD-type" evidence="6">
    <location>
        <begin position="339"/>
        <end position="387"/>
    </location>
</feature>
<gene>
    <name evidence="7" type="ORF">HICCMSTLAB_LOCUS5716</name>
</gene>
<dbReference type="PROSITE" id="PS50016">
    <property type="entry name" value="ZF_PHD_2"/>
    <property type="match status" value="1"/>
</dbReference>
<dbReference type="OrthoDB" id="10002605at2759"/>
<reference evidence="7" key="1">
    <citation type="submission" date="2021-04" db="EMBL/GenBank/DDBJ databases">
        <authorList>
            <person name="Chebbi M.A.C M."/>
        </authorList>
    </citation>
    <scope>NUCLEOTIDE SEQUENCE</scope>
</reference>
<dbReference type="Proteomes" id="UP000786811">
    <property type="component" value="Unassembled WGS sequence"/>
</dbReference>